<dbReference type="Proteomes" id="UP000184522">
    <property type="component" value="Unassembled WGS sequence"/>
</dbReference>
<evidence type="ECO:0000313" key="5">
    <source>
        <dbReference type="Proteomes" id="UP000184522"/>
    </source>
</evidence>
<dbReference type="Gene3D" id="3.10.50.40">
    <property type="match status" value="1"/>
</dbReference>
<dbReference type="AlphaFoldDB" id="A0A1M5TT55"/>
<evidence type="ECO:0000259" key="3">
    <source>
        <dbReference type="PROSITE" id="PS50198"/>
    </source>
</evidence>
<gene>
    <name evidence="4" type="ORF">SAMN05444148_2260</name>
</gene>
<dbReference type="OrthoDB" id="1348210at2"/>
<dbReference type="PROSITE" id="PS01096">
    <property type="entry name" value="PPIC_PPIASE_1"/>
    <property type="match status" value="1"/>
</dbReference>
<accession>A0A1M5TT55</accession>
<dbReference type="EMBL" id="FQWS01000002">
    <property type="protein sequence ID" value="SHH53756.1"/>
    <property type="molecule type" value="Genomic_DNA"/>
</dbReference>
<keyword evidence="2" id="KW-0732">Signal</keyword>
<dbReference type="InterPro" id="IPR050280">
    <property type="entry name" value="OMP_Chaperone_SurA"/>
</dbReference>
<feature type="signal peptide" evidence="2">
    <location>
        <begin position="1"/>
        <end position="19"/>
    </location>
</feature>
<protein>
    <submittedName>
        <fullName evidence="4">PPIC-type PPIASE domain-containing protein</fullName>
    </submittedName>
</protein>
<proteinExistence type="predicted"/>
<feature type="domain" description="PpiC" evidence="3">
    <location>
        <begin position="93"/>
        <end position="193"/>
    </location>
</feature>
<feature type="chain" id="PRO_5011979734" evidence="2">
    <location>
        <begin position="20"/>
        <end position="209"/>
    </location>
</feature>
<dbReference type="RefSeq" id="WP_073086473.1">
    <property type="nucleotide sequence ID" value="NZ_FQWS01000002.1"/>
</dbReference>
<evidence type="ECO:0000256" key="2">
    <source>
        <dbReference type="SAM" id="SignalP"/>
    </source>
</evidence>
<dbReference type="InterPro" id="IPR023058">
    <property type="entry name" value="PPIase_PpiC_CS"/>
</dbReference>
<name>A0A1M5TT55_9FLAO</name>
<dbReference type="GO" id="GO:0003755">
    <property type="term" value="F:peptidyl-prolyl cis-trans isomerase activity"/>
    <property type="evidence" value="ECO:0007669"/>
    <property type="project" value="UniProtKB-KW"/>
</dbReference>
<dbReference type="InterPro" id="IPR046357">
    <property type="entry name" value="PPIase_dom_sf"/>
</dbReference>
<keyword evidence="1" id="KW-0413">Isomerase</keyword>
<dbReference type="PANTHER" id="PTHR47637:SF1">
    <property type="entry name" value="CHAPERONE SURA"/>
    <property type="match status" value="1"/>
</dbReference>
<keyword evidence="5" id="KW-1185">Reference proteome</keyword>
<dbReference type="PANTHER" id="PTHR47637">
    <property type="entry name" value="CHAPERONE SURA"/>
    <property type="match status" value="1"/>
</dbReference>
<dbReference type="STRING" id="1089305.SAMN05444148_2260"/>
<dbReference type="InterPro" id="IPR000297">
    <property type="entry name" value="PPIase_PpiC"/>
</dbReference>
<sequence>MKYYFTLLLLIPFISFSQAKLEASIDSISTKEEAKAFLKSYKNEAKGKLITFNKEKHKTKLAKELFELSKGGKKVIKSENGKTIYKLIDKKTSSHYKASIMLFDSKKTTISEINSLRSFILKGLKNKEHKFENLARVYSAHPTAKTGGDLGWVKKGTFSKRFEKAIADKRVGQVFSFDEHREKKHYVIMKTEDNQNIEEITVLKISELN</sequence>
<dbReference type="SUPFAM" id="SSF54534">
    <property type="entry name" value="FKBP-like"/>
    <property type="match status" value="1"/>
</dbReference>
<dbReference type="PROSITE" id="PS50198">
    <property type="entry name" value="PPIC_PPIASE_2"/>
    <property type="match status" value="1"/>
</dbReference>
<reference evidence="5" key="1">
    <citation type="submission" date="2016-11" db="EMBL/GenBank/DDBJ databases">
        <authorList>
            <person name="Varghese N."/>
            <person name="Submissions S."/>
        </authorList>
    </citation>
    <scope>NUCLEOTIDE SEQUENCE [LARGE SCALE GENOMIC DNA]</scope>
    <source>
        <strain evidence="5">DSM 25330</strain>
    </source>
</reference>
<keyword evidence="1" id="KW-0697">Rotamase</keyword>
<evidence type="ECO:0000256" key="1">
    <source>
        <dbReference type="PROSITE-ProRule" id="PRU00278"/>
    </source>
</evidence>
<dbReference type="Pfam" id="PF13616">
    <property type="entry name" value="Rotamase_3"/>
    <property type="match status" value="1"/>
</dbReference>
<evidence type="ECO:0000313" key="4">
    <source>
        <dbReference type="EMBL" id="SHH53756.1"/>
    </source>
</evidence>
<organism evidence="4 5">
    <name type="scientific">Winogradskyella jejuensis</name>
    <dbReference type="NCBI Taxonomy" id="1089305"/>
    <lineage>
        <taxon>Bacteria</taxon>
        <taxon>Pseudomonadati</taxon>
        <taxon>Bacteroidota</taxon>
        <taxon>Flavobacteriia</taxon>
        <taxon>Flavobacteriales</taxon>
        <taxon>Flavobacteriaceae</taxon>
        <taxon>Winogradskyella</taxon>
    </lineage>
</organism>